<proteinExistence type="predicted"/>
<evidence type="ECO:0000313" key="3">
    <source>
        <dbReference type="Ensembl" id="ENSHCOP00000014194.1"/>
    </source>
</evidence>
<keyword evidence="4" id="KW-1185">Reference proteome</keyword>
<feature type="domain" description="Stealth protein CR4 conserved region 4" evidence="2">
    <location>
        <begin position="33"/>
        <end position="76"/>
    </location>
</feature>
<dbReference type="Ensembl" id="ENSHCOT00000021727.1">
    <property type="protein sequence ID" value="ENSHCOP00000014194.1"/>
    <property type="gene ID" value="ENSHCOG00000017491.1"/>
</dbReference>
<organism evidence="3 4">
    <name type="scientific">Hippocampus comes</name>
    <name type="common">Tiger tail seahorse</name>
    <dbReference type="NCBI Taxonomy" id="109280"/>
    <lineage>
        <taxon>Eukaryota</taxon>
        <taxon>Metazoa</taxon>
        <taxon>Chordata</taxon>
        <taxon>Craniata</taxon>
        <taxon>Vertebrata</taxon>
        <taxon>Euteleostomi</taxon>
        <taxon>Actinopterygii</taxon>
        <taxon>Neopterygii</taxon>
        <taxon>Teleostei</taxon>
        <taxon>Neoteleostei</taxon>
        <taxon>Acanthomorphata</taxon>
        <taxon>Syngnathiaria</taxon>
        <taxon>Syngnathiformes</taxon>
        <taxon>Syngnathoidei</taxon>
        <taxon>Syngnathidae</taxon>
        <taxon>Hippocampus</taxon>
    </lineage>
</organism>
<dbReference type="GeneTree" id="ENSGT00940000178660"/>
<name>A0A3Q2Y8U3_HIPCM</name>
<reference evidence="3" key="1">
    <citation type="submission" date="2025-08" db="UniProtKB">
        <authorList>
            <consortium name="Ensembl"/>
        </authorList>
    </citation>
    <scope>IDENTIFICATION</scope>
</reference>
<dbReference type="GO" id="GO:0046835">
    <property type="term" value="P:carbohydrate phosphorylation"/>
    <property type="evidence" value="ECO:0007669"/>
    <property type="project" value="TreeGrafter"/>
</dbReference>
<dbReference type="InterPro" id="IPR047141">
    <property type="entry name" value="Stealth"/>
</dbReference>
<dbReference type="GO" id="GO:0005794">
    <property type="term" value="C:Golgi apparatus"/>
    <property type="evidence" value="ECO:0007669"/>
    <property type="project" value="TreeGrafter"/>
</dbReference>
<evidence type="ECO:0000256" key="1">
    <source>
        <dbReference type="ARBA" id="ARBA00022679"/>
    </source>
</evidence>
<dbReference type="GO" id="GO:0016256">
    <property type="term" value="P:N-glycan processing to lysosome"/>
    <property type="evidence" value="ECO:0007669"/>
    <property type="project" value="TreeGrafter"/>
</dbReference>
<evidence type="ECO:0000313" key="4">
    <source>
        <dbReference type="Proteomes" id="UP000264820"/>
    </source>
</evidence>
<sequence length="105" mass="12211">MGKEVHFKLTLKAFKINSVLGFGMNRFCTYSNRKFICINDDLDHTQSTAQQVQTKLVKFYQSMFPRPSQFELPKERPLASIVSRRLQRFFKKLAKEFGMPKSAAS</sequence>
<dbReference type="AlphaFoldDB" id="A0A3Q2Y8U3"/>
<dbReference type="InterPro" id="IPR031356">
    <property type="entry name" value="Stealth_CR4"/>
</dbReference>
<evidence type="ECO:0000259" key="2">
    <source>
        <dbReference type="Pfam" id="PF17103"/>
    </source>
</evidence>
<dbReference type="Proteomes" id="UP000264820">
    <property type="component" value="Unplaced"/>
</dbReference>
<dbReference type="GO" id="GO:0003976">
    <property type="term" value="F:UDP-N-acetylglucosamine-lysosomal-enzyme N-acetylglucosaminephosphotransferase activity"/>
    <property type="evidence" value="ECO:0007669"/>
    <property type="project" value="TreeGrafter"/>
</dbReference>
<dbReference type="PANTHER" id="PTHR24045">
    <property type="match status" value="1"/>
</dbReference>
<accession>A0A3Q2Y8U3</accession>
<dbReference type="PANTHER" id="PTHR24045:SF0">
    <property type="entry name" value="N-ACETYLGLUCOSAMINE-1-PHOSPHOTRANSFERASE SUBUNITS ALPHA_BETA"/>
    <property type="match status" value="1"/>
</dbReference>
<dbReference type="Pfam" id="PF17103">
    <property type="entry name" value="Stealth_CR4"/>
    <property type="match status" value="1"/>
</dbReference>
<protein>
    <recommendedName>
        <fullName evidence="2">Stealth protein CR4 conserved region 4 domain-containing protein</fullName>
    </recommendedName>
</protein>
<keyword evidence="1" id="KW-0808">Transferase</keyword>
<reference evidence="3" key="2">
    <citation type="submission" date="2025-09" db="UniProtKB">
        <authorList>
            <consortium name="Ensembl"/>
        </authorList>
    </citation>
    <scope>IDENTIFICATION</scope>
</reference>